<dbReference type="PANTHER" id="PTHR22760:SF2">
    <property type="entry name" value="ALPHA-1,2-MANNOSYLTRANSFERASE ALG9"/>
    <property type="match status" value="1"/>
</dbReference>
<dbReference type="InParanoid" id="A7SM11"/>
<gene>
    <name evidence="11" type="ORF">NEMVEDRAFT_v1g172011</name>
</gene>
<organism evidence="11 12">
    <name type="scientific">Nematostella vectensis</name>
    <name type="common">Starlet sea anemone</name>
    <dbReference type="NCBI Taxonomy" id="45351"/>
    <lineage>
        <taxon>Eukaryota</taxon>
        <taxon>Metazoa</taxon>
        <taxon>Cnidaria</taxon>
        <taxon>Anthozoa</taxon>
        <taxon>Hexacorallia</taxon>
        <taxon>Actiniaria</taxon>
        <taxon>Edwardsiidae</taxon>
        <taxon>Nematostella</taxon>
    </lineage>
</organism>
<comment type="subcellular location">
    <subcellularLocation>
        <location evidence="1 10">Endoplasmic reticulum membrane</location>
        <topology evidence="1 10">Multi-pass membrane protein</topology>
    </subcellularLocation>
</comment>
<protein>
    <recommendedName>
        <fullName evidence="10">Mannosyltransferase</fullName>
        <ecNumber evidence="10">2.4.1.-</ecNumber>
    </recommendedName>
</protein>
<keyword evidence="12" id="KW-1185">Reference proteome</keyword>
<evidence type="ECO:0000256" key="5">
    <source>
        <dbReference type="ARBA" id="ARBA00022679"/>
    </source>
</evidence>
<dbReference type="AlphaFoldDB" id="A7SM11"/>
<keyword evidence="9 10" id="KW-0472">Membrane</keyword>
<dbReference type="GO" id="GO:0000026">
    <property type="term" value="F:alpha-1,2-mannosyltransferase activity"/>
    <property type="evidence" value="ECO:0000318"/>
    <property type="project" value="GO_Central"/>
</dbReference>
<feature type="transmembrane region" description="Helical" evidence="10">
    <location>
        <begin position="98"/>
        <end position="118"/>
    </location>
</feature>
<evidence type="ECO:0000313" key="12">
    <source>
        <dbReference type="Proteomes" id="UP000001593"/>
    </source>
</evidence>
<dbReference type="eggNOG" id="KOG2515">
    <property type="taxonomic scope" value="Eukaryota"/>
</dbReference>
<name>A7SM11_NEMVE</name>
<keyword evidence="5" id="KW-0808">Transferase</keyword>
<dbReference type="EMBL" id="DS469704">
    <property type="protein sequence ID" value="EDO35244.1"/>
    <property type="molecule type" value="Genomic_DNA"/>
</dbReference>
<dbReference type="InterPro" id="IPR005599">
    <property type="entry name" value="GPI_mannosylTrfase"/>
</dbReference>
<evidence type="ECO:0000256" key="8">
    <source>
        <dbReference type="ARBA" id="ARBA00022989"/>
    </source>
</evidence>
<feature type="transmembrane region" description="Helical" evidence="10">
    <location>
        <begin position="272"/>
        <end position="291"/>
    </location>
</feature>
<dbReference type="GO" id="GO:0005789">
    <property type="term" value="C:endoplasmic reticulum membrane"/>
    <property type="evidence" value="ECO:0000318"/>
    <property type="project" value="GO_Central"/>
</dbReference>
<reference evidence="11 12" key="1">
    <citation type="journal article" date="2007" name="Science">
        <title>Sea anemone genome reveals ancestral eumetazoan gene repertoire and genomic organization.</title>
        <authorList>
            <person name="Putnam N.H."/>
            <person name="Srivastava M."/>
            <person name="Hellsten U."/>
            <person name="Dirks B."/>
            <person name="Chapman J."/>
            <person name="Salamov A."/>
            <person name="Terry A."/>
            <person name="Shapiro H."/>
            <person name="Lindquist E."/>
            <person name="Kapitonov V.V."/>
            <person name="Jurka J."/>
            <person name="Genikhovich G."/>
            <person name="Grigoriev I.V."/>
            <person name="Lucas S.M."/>
            <person name="Steele R.E."/>
            <person name="Finnerty J.R."/>
            <person name="Technau U."/>
            <person name="Martindale M.Q."/>
            <person name="Rokhsar D.S."/>
        </authorList>
    </citation>
    <scope>NUCLEOTIDE SEQUENCE [LARGE SCALE GENOMIC DNA]</scope>
    <source>
        <strain evidence="12">CH2 X CH6</strain>
    </source>
</reference>
<keyword evidence="6 10" id="KW-0812">Transmembrane</keyword>
<evidence type="ECO:0000256" key="10">
    <source>
        <dbReference type="RuleBase" id="RU363075"/>
    </source>
</evidence>
<evidence type="ECO:0000256" key="6">
    <source>
        <dbReference type="ARBA" id="ARBA00022692"/>
    </source>
</evidence>
<comment type="similarity">
    <text evidence="3 10">Belongs to the glycosyltransferase 22 family.</text>
</comment>
<feature type="transmembrane region" description="Helical" evidence="10">
    <location>
        <begin position="362"/>
        <end position="387"/>
    </location>
</feature>
<evidence type="ECO:0000256" key="2">
    <source>
        <dbReference type="ARBA" id="ARBA00004922"/>
    </source>
</evidence>
<proteinExistence type="inferred from homology"/>
<evidence type="ECO:0000256" key="4">
    <source>
        <dbReference type="ARBA" id="ARBA00022676"/>
    </source>
</evidence>
<dbReference type="UniPathway" id="UPA00378"/>
<evidence type="ECO:0000256" key="9">
    <source>
        <dbReference type="ARBA" id="ARBA00023136"/>
    </source>
</evidence>
<sequence>MLLLRDDSTHDNEVWCPKPYTIFKLLLSARFCSAFLSNISDCDETFNYWEPTHFLLYGSGFQTWEYSPLYAIRSYGYLTLHTIPGLLQVHLLKANKLLVFYFLRFILSIMCAACETYFYRGVIQQFGSYVSQLAAVFIVFSTGMFISAAAFLPSSFAMYMMLLSYGGWFAGNYPVAIVTTAAGALIGWPFSAALGIPIAWDVVIRQRRIRYFIEWCLISLIAILVTLVYVDTYFYGKMVITPLNIVMYNVFGKGGADLYGVEPWTYYFRNGFLNFNIVFLLAFLVLPIVVIPSSILPIWLPISGMYIWIAIFFTRPHKEERFLFPIYPLFCLFGAVSLSELQKVYHYLSARTSKRHYSASSTWLAVFVGVIFSAASLSRSSALFYGYHAPLDLYLEMNHMSERLHETLRDKQINVCVGKEWYRYPSSFFLPNDRWHLQFIKSEFRAQLPKPYAQGSNATWIIPTEMNDMNKEEPSRYVSINKCHFLVDLDTGTETPLEPNYSRQSKDWEVVASKPFLDSQRSHPFFRAFYIPFISEQFTHYSNYNLLQSLRQRKKSRKTSAKRQPT</sequence>
<dbReference type="PhylomeDB" id="A7SM11"/>
<feature type="transmembrane region" description="Helical" evidence="10">
    <location>
        <begin position="322"/>
        <end position="341"/>
    </location>
</feature>
<evidence type="ECO:0000313" key="11">
    <source>
        <dbReference type="EMBL" id="EDO35244.1"/>
    </source>
</evidence>
<comment type="pathway">
    <text evidence="2">Protein modification; protein glycosylation.</text>
</comment>
<dbReference type="OMA" id="PRDMHAK"/>
<keyword evidence="4 10" id="KW-0328">Glycosyltransferase</keyword>
<feature type="transmembrane region" description="Helical" evidence="10">
    <location>
        <begin position="212"/>
        <end position="230"/>
    </location>
</feature>
<keyword evidence="7 10" id="KW-0256">Endoplasmic reticulum</keyword>
<feature type="transmembrane region" description="Helical" evidence="10">
    <location>
        <begin position="298"/>
        <end position="316"/>
    </location>
</feature>
<accession>A7SM11</accession>
<feature type="transmembrane region" description="Helical" evidence="10">
    <location>
        <begin position="173"/>
        <end position="200"/>
    </location>
</feature>
<dbReference type="GO" id="GO:0006487">
    <property type="term" value="P:protein N-linked glycosylation"/>
    <property type="evidence" value="ECO:0000318"/>
    <property type="project" value="GO_Central"/>
</dbReference>
<dbReference type="PANTHER" id="PTHR22760">
    <property type="entry name" value="GLYCOSYLTRANSFERASE"/>
    <property type="match status" value="1"/>
</dbReference>
<dbReference type="Proteomes" id="UP000001593">
    <property type="component" value="Unassembled WGS sequence"/>
</dbReference>
<dbReference type="EC" id="2.4.1.-" evidence="10"/>
<feature type="transmembrane region" description="Helical" evidence="10">
    <location>
        <begin position="130"/>
        <end position="153"/>
    </location>
</feature>
<evidence type="ECO:0000256" key="3">
    <source>
        <dbReference type="ARBA" id="ARBA00007063"/>
    </source>
</evidence>
<keyword evidence="8 10" id="KW-1133">Transmembrane helix</keyword>
<evidence type="ECO:0000256" key="7">
    <source>
        <dbReference type="ARBA" id="ARBA00022824"/>
    </source>
</evidence>
<dbReference type="Pfam" id="PF03901">
    <property type="entry name" value="Glyco_transf_22"/>
    <property type="match status" value="1"/>
</dbReference>
<dbReference type="HOGENOM" id="CLU_018152_1_1_1"/>
<dbReference type="STRING" id="45351.A7SM11"/>
<evidence type="ECO:0000256" key="1">
    <source>
        <dbReference type="ARBA" id="ARBA00004477"/>
    </source>
</evidence>